<evidence type="ECO:0000259" key="8">
    <source>
        <dbReference type="Pfam" id="PF13515"/>
    </source>
</evidence>
<name>A0A6A5SMK1_9PLEO</name>
<keyword evidence="3 6" id="KW-1133">Transmembrane helix</keyword>
<feature type="non-terminal residue" evidence="9">
    <location>
        <position position="1079"/>
    </location>
</feature>
<reference evidence="9" key="1">
    <citation type="journal article" date="2020" name="Stud. Mycol.">
        <title>101 Dothideomycetes genomes: a test case for predicting lifestyles and emergence of pathogens.</title>
        <authorList>
            <person name="Haridas S."/>
            <person name="Albert R."/>
            <person name="Binder M."/>
            <person name="Bloem J."/>
            <person name="Labutti K."/>
            <person name="Salamov A."/>
            <person name="Andreopoulos B."/>
            <person name="Baker S."/>
            <person name="Barry K."/>
            <person name="Bills G."/>
            <person name="Bluhm B."/>
            <person name="Cannon C."/>
            <person name="Castanera R."/>
            <person name="Culley D."/>
            <person name="Daum C."/>
            <person name="Ezra D."/>
            <person name="Gonzalez J."/>
            <person name="Henrissat B."/>
            <person name="Kuo A."/>
            <person name="Liang C."/>
            <person name="Lipzen A."/>
            <person name="Lutzoni F."/>
            <person name="Magnuson J."/>
            <person name="Mondo S."/>
            <person name="Nolan M."/>
            <person name="Ohm R."/>
            <person name="Pangilinan J."/>
            <person name="Park H.-J."/>
            <person name="Ramirez L."/>
            <person name="Alfaro M."/>
            <person name="Sun H."/>
            <person name="Tritt A."/>
            <person name="Yoshinaga Y."/>
            <person name="Zwiers L.-H."/>
            <person name="Turgeon B."/>
            <person name="Goodwin S."/>
            <person name="Spatafora J."/>
            <person name="Crous P."/>
            <person name="Grigoriev I."/>
        </authorList>
    </citation>
    <scope>NUCLEOTIDE SEQUENCE</scope>
    <source>
        <strain evidence="9">CBS 161.51</strain>
    </source>
</reference>
<feature type="transmembrane region" description="Helical" evidence="6">
    <location>
        <begin position="744"/>
        <end position="762"/>
    </location>
</feature>
<keyword evidence="2 6" id="KW-0812">Transmembrane</keyword>
<feature type="transmembrane region" description="Helical" evidence="6">
    <location>
        <begin position="643"/>
        <end position="660"/>
    </location>
</feature>
<dbReference type="OrthoDB" id="2274698at2759"/>
<dbReference type="InterPro" id="IPR049453">
    <property type="entry name" value="Memb_transporter_dom"/>
</dbReference>
<keyword evidence="4 6" id="KW-0472">Membrane</keyword>
<evidence type="ECO:0000256" key="1">
    <source>
        <dbReference type="ARBA" id="ARBA00004141"/>
    </source>
</evidence>
<comment type="subcellular location">
    <subcellularLocation>
        <location evidence="1">Membrane</location>
        <topology evidence="1">Multi-pass membrane protein</topology>
    </subcellularLocation>
</comment>
<dbReference type="Pfam" id="PF13515">
    <property type="entry name" value="FUSC_2"/>
    <property type="match status" value="1"/>
</dbReference>
<evidence type="ECO:0000259" key="7">
    <source>
        <dbReference type="Pfam" id="PF10337"/>
    </source>
</evidence>
<dbReference type="GO" id="GO:0016020">
    <property type="term" value="C:membrane"/>
    <property type="evidence" value="ECO:0007669"/>
    <property type="project" value="UniProtKB-SubCell"/>
</dbReference>
<gene>
    <name evidence="9" type="ORF">EJ02DRAFT_383606</name>
</gene>
<evidence type="ECO:0000256" key="5">
    <source>
        <dbReference type="SAM" id="MobiDB-lite"/>
    </source>
</evidence>
<organism evidence="9 10">
    <name type="scientific">Clathrospora elynae</name>
    <dbReference type="NCBI Taxonomy" id="706981"/>
    <lineage>
        <taxon>Eukaryota</taxon>
        <taxon>Fungi</taxon>
        <taxon>Dikarya</taxon>
        <taxon>Ascomycota</taxon>
        <taxon>Pezizomycotina</taxon>
        <taxon>Dothideomycetes</taxon>
        <taxon>Pleosporomycetidae</taxon>
        <taxon>Pleosporales</taxon>
        <taxon>Diademaceae</taxon>
        <taxon>Clathrospora</taxon>
    </lineage>
</organism>
<evidence type="ECO:0000256" key="6">
    <source>
        <dbReference type="SAM" id="Phobius"/>
    </source>
</evidence>
<dbReference type="Proteomes" id="UP000800038">
    <property type="component" value="Unassembled WGS sequence"/>
</dbReference>
<feature type="transmembrane region" description="Helical" evidence="6">
    <location>
        <begin position="694"/>
        <end position="713"/>
    </location>
</feature>
<evidence type="ECO:0008006" key="11">
    <source>
        <dbReference type="Google" id="ProtNLM"/>
    </source>
</evidence>
<feature type="transmembrane region" description="Helical" evidence="6">
    <location>
        <begin position="720"/>
        <end position="738"/>
    </location>
</feature>
<dbReference type="PANTHER" id="PTHR37994">
    <property type="entry name" value="ARAE_2_N DOMAIN-CONTAINING PROTEIN-RELATED"/>
    <property type="match status" value="1"/>
</dbReference>
<dbReference type="EMBL" id="ML976103">
    <property type="protein sequence ID" value="KAF1938497.1"/>
    <property type="molecule type" value="Genomic_DNA"/>
</dbReference>
<feature type="transmembrane region" description="Helical" evidence="6">
    <location>
        <begin position="131"/>
        <end position="149"/>
    </location>
</feature>
<feature type="transmembrane region" description="Helical" evidence="6">
    <location>
        <begin position="169"/>
        <end position="187"/>
    </location>
</feature>
<feature type="domain" description="Putative ER transporter 6TM N-terminal" evidence="7">
    <location>
        <begin position="163"/>
        <end position="400"/>
    </location>
</feature>
<evidence type="ECO:0000256" key="4">
    <source>
        <dbReference type="ARBA" id="ARBA00023136"/>
    </source>
</evidence>
<protein>
    <recommendedName>
        <fullName evidence="11">ER transporter 6TM N-terminal domain-containing protein</fullName>
    </recommendedName>
</protein>
<feature type="transmembrane region" description="Helical" evidence="6">
    <location>
        <begin position="791"/>
        <end position="811"/>
    </location>
</feature>
<proteinExistence type="predicted"/>
<evidence type="ECO:0000313" key="10">
    <source>
        <dbReference type="Proteomes" id="UP000800038"/>
    </source>
</evidence>
<feature type="transmembrane region" description="Helical" evidence="6">
    <location>
        <begin position="199"/>
        <end position="218"/>
    </location>
</feature>
<feature type="compositionally biased region" description="Basic and acidic residues" evidence="5">
    <location>
        <begin position="45"/>
        <end position="54"/>
    </location>
</feature>
<accession>A0A6A5SMK1</accession>
<evidence type="ECO:0000313" key="9">
    <source>
        <dbReference type="EMBL" id="KAF1938497.1"/>
    </source>
</evidence>
<evidence type="ECO:0000256" key="2">
    <source>
        <dbReference type="ARBA" id="ARBA00022692"/>
    </source>
</evidence>
<sequence>MASTAPDRDVGKHNEEMGSNGIAKDTQSEESEQSNGYHQDTSLTEETKDEEKKEKKPSKLKKAWDKLGLDVGTLLMMGKAALPPTIAIAMYQHQAIADTYTTLGYLVAIISILGFCIMPRAKFIQTMTMNIIGTCVGSAMAMLMVWSGVKVRQHTTVPGVPPQRYNSSQSVVLGVCLFFQIYAINAIKAKFPQLAFPTIIYAILVNVAATNGFLFQTVPQCEAFIQRLLETFLTGFALATGVSLFIVPVTSRKVVMKEFAGYIALLRGNMGSHKAYIHSLEGGDMFRQTYVPEQEEGGKKKKNKDKKAKIKPEVAAIKKMTGSLQEMHGKITADLPFAKREIAYGKLTPEDLEAMFKILRSILLPVLGLSSVMDLFERAAEINHWDGDENEEDEESHRQSVSEWNNMFQFVHEPIANIFQALDDGLAHVLLRLQLVKPPKKKKGHNQEDSEAKGDTVKPGDAEFALHLQKQADFFFSMKEPILRHWIETKGIKLRDDYFSSPSDLNEETLKLIPSITTRKRDQRQLYLLLYVMFLLNSISRATLDFVKFADEHDQATAKSRFIWPGSRRFKKWVKSIFHNQDSNQDDETTIAGFDRSNTTVFMGEAFKDKKDPEHLPPANTWEKFGNFIRGISHFLRSPESSFGFRAACATMSIAIIAFLRDTQTFFVENRLVWALIMVAISMTPTAGQSIFQFILRISGTAIAMVVAWLIWYIPGQNTAGVIVFLWVFVAIGFYIPLKRMDLVIVGIISVVTATMIIGYELQVRKLGVTAATATTGQPAYPIYELGPYRLATVAVGLAVAFFWTIFPFPITEHNALRQKLGGALYLSANLYSIMHEQVMGRIRGELGGDEETDKDSPGYQLVKARNKVFAKQMLTLQGLKMHAGFVKWEFPLGGKFPIEEYENIIGHITNIVNYTALLGYASQAFTHPNLNQQGADLTTPSADSAFPKRASVQWVNDFRRVVADAKVTSHEITSLLALLSSSITNAQPLPPYLHAPPGYQLNRKLEMVDPEILSLRHIAEPGYAAFAVMSISTRCIHMDLERLLTVVKKLVGELDFSFHVISTKDEGGMISNETLIKR</sequence>
<feature type="transmembrane region" description="Helical" evidence="6">
    <location>
        <begin position="224"/>
        <end position="247"/>
    </location>
</feature>
<evidence type="ECO:0000256" key="3">
    <source>
        <dbReference type="ARBA" id="ARBA00022989"/>
    </source>
</evidence>
<feature type="transmembrane region" description="Helical" evidence="6">
    <location>
        <begin position="103"/>
        <end position="119"/>
    </location>
</feature>
<feature type="compositionally biased region" description="Basic and acidic residues" evidence="5">
    <location>
        <begin position="1"/>
        <end position="16"/>
    </location>
</feature>
<dbReference type="AlphaFoldDB" id="A0A6A5SMK1"/>
<dbReference type="Pfam" id="PF10337">
    <property type="entry name" value="ArAE_2_N"/>
    <property type="match status" value="1"/>
</dbReference>
<dbReference type="InterPro" id="IPR018823">
    <property type="entry name" value="ArAE_2_N"/>
</dbReference>
<feature type="transmembrane region" description="Helical" evidence="6">
    <location>
        <begin position="672"/>
        <end position="688"/>
    </location>
</feature>
<feature type="region of interest" description="Disordered" evidence="5">
    <location>
        <begin position="1"/>
        <end position="59"/>
    </location>
</feature>
<keyword evidence="10" id="KW-1185">Reference proteome</keyword>
<dbReference type="PANTHER" id="PTHR37994:SF4">
    <property type="entry name" value="ER TRANSPORTER 6TM N-TERMINAL DOMAIN-CONTAINING PROTEIN-RELATED"/>
    <property type="match status" value="1"/>
</dbReference>
<feature type="domain" description="Integral membrane bound transporter" evidence="8">
    <location>
        <begin position="656"/>
        <end position="804"/>
    </location>
</feature>